<organism evidence="2 3">
    <name type="scientific">Bagarius yarrelli</name>
    <name type="common">Goonch</name>
    <name type="synonym">Bagrus yarrelli</name>
    <dbReference type="NCBI Taxonomy" id="175774"/>
    <lineage>
        <taxon>Eukaryota</taxon>
        <taxon>Metazoa</taxon>
        <taxon>Chordata</taxon>
        <taxon>Craniata</taxon>
        <taxon>Vertebrata</taxon>
        <taxon>Euteleostomi</taxon>
        <taxon>Actinopterygii</taxon>
        <taxon>Neopterygii</taxon>
        <taxon>Teleostei</taxon>
        <taxon>Ostariophysi</taxon>
        <taxon>Siluriformes</taxon>
        <taxon>Sisoridae</taxon>
        <taxon>Sisorinae</taxon>
        <taxon>Bagarius</taxon>
    </lineage>
</organism>
<protein>
    <submittedName>
        <fullName evidence="2">Sushi domain-containing protein 3</fullName>
    </submittedName>
</protein>
<dbReference type="InterPro" id="IPR053067">
    <property type="entry name" value="SUSD3"/>
</dbReference>
<dbReference type="PANTHER" id="PTHR46879">
    <property type="entry name" value="SUSHI DOMAIN-CONTAINING PROTEIN 3"/>
    <property type="match status" value="1"/>
</dbReference>
<keyword evidence="1" id="KW-0812">Transmembrane</keyword>
<reference evidence="2 3" key="1">
    <citation type="journal article" date="2019" name="Genome Biol. Evol.">
        <title>Whole-Genome Sequencing of the Giant Devil Catfish, Bagarius yarrelli.</title>
        <authorList>
            <person name="Jiang W."/>
            <person name="Lv Y."/>
            <person name="Cheng L."/>
            <person name="Yang K."/>
            <person name="Chao B."/>
            <person name="Wang X."/>
            <person name="Li Y."/>
            <person name="Pan X."/>
            <person name="You X."/>
            <person name="Zhang Y."/>
            <person name="Yang J."/>
            <person name="Li J."/>
            <person name="Zhang X."/>
            <person name="Liu S."/>
            <person name="Sun C."/>
            <person name="Yang J."/>
            <person name="Shi Q."/>
        </authorList>
    </citation>
    <scope>NUCLEOTIDE SEQUENCE [LARGE SCALE GENOMIC DNA]</scope>
    <source>
        <strain evidence="2">JWS20170419001</strain>
        <tissue evidence="2">Muscle</tissue>
    </source>
</reference>
<evidence type="ECO:0000256" key="1">
    <source>
        <dbReference type="SAM" id="Phobius"/>
    </source>
</evidence>
<evidence type="ECO:0000313" key="3">
    <source>
        <dbReference type="Proteomes" id="UP000319801"/>
    </source>
</evidence>
<evidence type="ECO:0000313" key="2">
    <source>
        <dbReference type="EMBL" id="TSL97259.1"/>
    </source>
</evidence>
<proteinExistence type="predicted"/>
<feature type="transmembrane region" description="Helical" evidence="1">
    <location>
        <begin position="90"/>
        <end position="115"/>
    </location>
</feature>
<dbReference type="AlphaFoldDB" id="A0A556U1Z3"/>
<dbReference type="Proteomes" id="UP000319801">
    <property type="component" value="Unassembled WGS sequence"/>
</dbReference>
<dbReference type="GO" id="GO:0005886">
    <property type="term" value="C:plasma membrane"/>
    <property type="evidence" value="ECO:0007669"/>
    <property type="project" value="TreeGrafter"/>
</dbReference>
<keyword evidence="1" id="KW-0472">Membrane</keyword>
<comment type="caution">
    <text evidence="2">The sequence shown here is derived from an EMBL/GenBank/DDBJ whole genome shotgun (WGS) entry which is preliminary data.</text>
</comment>
<dbReference type="EMBL" id="VCAZ01000039">
    <property type="protein sequence ID" value="TSL97259.1"/>
    <property type="molecule type" value="Genomic_DNA"/>
</dbReference>
<gene>
    <name evidence="2" type="ORF">Baya_7514</name>
</gene>
<dbReference type="PANTHER" id="PTHR46879:SF1">
    <property type="entry name" value="SUSHI DOMAIN-CONTAINING PROTEIN 3"/>
    <property type="match status" value="1"/>
</dbReference>
<accession>A0A556U1Z3</accession>
<sequence length="210" mass="24172">MESKVTPGNRNWTVHPEGQCTPMSAPGQARFKIEAGNGTSVGTVMILVCPLNQRAINGGRISCEQESNITEWVGGIPECKSFTRLEAYHLALLLSIISTAIIMLMSIMFFTSWLLKCLKKEEMRQRERIKREENDRLWPQVNVEEQRESLYNDNSRFNYNNIQNNRSNSQVRNRPMVNCVRARTLQELGRCASMLETTPLHVNWIRSEHC</sequence>
<keyword evidence="3" id="KW-1185">Reference proteome</keyword>
<keyword evidence="1" id="KW-1133">Transmembrane helix</keyword>
<name>A0A556U1Z3_BAGYA</name>
<dbReference type="OrthoDB" id="9939976at2759"/>